<accession>A0A1Q9JGB7</accession>
<protein>
    <recommendedName>
        <fullName evidence="3">Phage portal protein</fullName>
    </recommendedName>
</protein>
<gene>
    <name evidence="1" type="ORF">BHK98_03920</name>
</gene>
<dbReference type="STRING" id="1261640.BHK98_03920"/>
<evidence type="ECO:0008006" key="3">
    <source>
        <dbReference type="Google" id="ProtNLM"/>
    </source>
</evidence>
<proteinExistence type="predicted"/>
<evidence type="ECO:0000313" key="1">
    <source>
        <dbReference type="EMBL" id="OLR55286.1"/>
    </source>
</evidence>
<organism evidence="1 2">
    <name type="scientific">Hornefia porci</name>
    <dbReference type="NCBI Taxonomy" id="2652292"/>
    <lineage>
        <taxon>Bacteria</taxon>
        <taxon>Bacillati</taxon>
        <taxon>Bacillota</taxon>
        <taxon>Clostridia</taxon>
        <taxon>Peptostreptococcales</taxon>
        <taxon>Anaerovoracaceae</taxon>
        <taxon>Hornefia</taxon>
    </lineage>
</organism>
<reference evidence="1 2" key="1">
    <citation type="journal article" date="2016" name="Appl. Environ. Microbiol.">
        <title>Function and Phylogeny of Bacterial Butyryl Coenzyme A:Acetate Transferases and Their Diversity in the Proximal Colon of Swine.</title>
        <authorList>
            <person name="Trachsel J."/>
            <person name="Bayles D.O."/>
            <person name="Looft T."/>
            <person name="Levine U.Y."/>
            <person name="Allen H.K."/>
        </authorList>
    </citation>
    <scope>NUCLEOTIDE SEQUENCE [LARGE SCALE GENOMIC DNA]</scope>
    <source>
        <strain evidence="1 2">68-3-10</strain>
    </source>
</reference>
<name>A0A1Q9JGB7_9FIRM</name>
<dbReference type="EMBL" id="MJIE01000001">
    <property type="protein sequence ID" value="OLR55286.1"/>
    <property type="molecule type" value="Genomic_DNA"/>
</dbReference>
<dbReference type="RefSeq" id="WP_075712281.1">
    <property type="nucleotide sequence ID" value="NZ_MJIE01000001.1"/>
</dbReference>
<dbReference type="AlphaFoldDB" id="A0A1Q9JGB7"/>
<dbReference type="Proteomes" id="UP000187404">
    <property type="component" value="Unassembled WGS sequence"/>
</dbReference>
<evidence type="ECO:0000313" key="2">
    <source>
        <dbReference type="Proteomes" id="UP000187404"/>
    </source>
</evidence>
<sequence length="385" mass="43832">MKNPIKALINAITERTQKTLMRIRELGGNSVSFSSFGRDAYQSELVRACIRTLADQTAKAAPISNDDKLQRMLKLRPNAYMNGKDFLYKVRTLYELRNTVFILVMRDDGGKATGMYPIPCASYEGYQDEYGNIYVHFRMREGSEYWFAWEDLIVLRKDYAESDIGGEDNSPILNTLELINTSNESIQNAVKSTANLRGILKSTKSMLDPKDTKRIKEEFVKDYMDPTSGDGFGALDATTEFQQVNISPTITGWTTMREFRENVYRYYGVNDTILMGTATPEQMQTFYELRIEPFLVALSLEMTSKVFTQREISFGNFITFDSSTTQFMSMSDKLNLQAVVDRGAMSINEWREVLNLPAIEGGDTFVRRLDTAPVANADTQEDENE</sequence>
<dbReference type="Pfam" id="PF04860">
    <property type="entry name" value="Phage_portal"/>
    <property type="match status" value="1"/>
</dbReference>
<dbReference type="InterPro" id="IPR006944">
    <property type="entry name" value="Phage/GTA_portal"/>
</dbReference>
<keyword evidence="2" id="KW-1185">Reference proteome</keyword>
<dbReference type="OrthoDB" id="9765386at2"/>
<comment type="caution">
    <text evidence="1">The sequence shown here is derived from an EMBL/GenBank/DDBJ whole genome shotgun (WGS) entry which is preliminary data.</text>
</comment>